<evidence type="ECO:0000313" key="1">
    <source>
        <dbReference type="EMBL" id="PKC57837.1"/>
    </source>
</evidence>
<gene>
    <name evidence="1" type="ORF">RhiirA1_471869</name>
</gene>
<dbReference type="AlphaFoldDB" id="A0A2I1F8G5"/>
<organism evidence="1 2">
    <name type="scientific">Rhizophagus irregularis</name>
    <dbReference type="NCBI Taxonomy" id="588596"/>
    <lineage>
        <taxon>Eukaryota</taxon>
        <taxon>Fungi</taxon>
        <taxon>Fungi incertae sedis</taxon>
        <taxon>Mucoromycota</taxon>
        <taxon>Glomeromycotina</taxon>
        <taxon>Glomeromycetes</taxon>
        <taxon>Glomerales</taxon>
        <taxon>Glomeraceae</taxon>
        <taxon>Rhizophagus</taxon>
    </lineage>
</organism>
<accession>A0A2I1F8G5</accession>
<reference evidence="1 2" key="2">
    <citation type="submission" date="2017-10" db="EMBL/GenBank/DDBJ databases">
        <title>Genome analyses suggest a sexual origin of heterokaryosis in a supposedly ancient asexual fungus.</title>
        <authorList>
            <person name="Corradi N."/>
            <person name="Sedzielewska K."/>
            <person name="Noel J."/>
            <person name="Charron P."/>
            <person name="Farinelli L."/>
            <person name="Marton T."/>
            <person name="Kruger M."/>
            <person name="Pelin A."/>
            <person name="Brachmann A."/>
            <person name="Corradi N."/>
        </authorList>
    </citation>
    <scope>NUCLEOTIDE SEQUENCE [LARGE SCALE GENOMIC DNA]</scope>
    <source>
        <strain evidence="1 2">A1</strain>
    </source>
</reference>
<dbReference type="EMBL" id="LLXH01001702">
    <property type="protein sequence ID" value="PKC57837.1"/>
    <property type="molecule type" value="Genomic_DNA"/>
</dbReference>
<dbReference type="VEuPathDB" id="FungiDB:RhiirFUN_022761"/>
<evidence type="ECO:0000313" key="2">
    <source>
        <dbReference type="Proteomes" id="UP000232688"/>
    </source>
</evidence>
<dbReference type="OrthoDB" id="10357131at2759"/>
<name>A0A2I1F8G5_9GLOM</name>
<dbReference type="VEuPathDB" id="FungiDB:RhiirA1_471869"/>
<proteinExistence type="predicted"/>
<protein>
    <submittedName>
        <fullName evidence="1">Uncharacterized protein</fullName>
    </submittedName>
</protein>
<dbReference type="Proteomes" id="UP000232688">
    <property type="component" value="Unassembled WGS sequence"/>
</dbReference>
<reference evidence="1 2" key="1">
    <citation type="submission" date="2017-10" db="EMBL/GenBank/DDBJ databases">
        <title>Extensive intraspecific genome diversity in a model arbuscular mycorrhizal fungus.</title>
        <authorList>
            <person name="Chen E.C.H."/>
            <person name="Morin E."/>
            <person name="Baudet D."/>
            <person name="Noel J."/>
            <person name="Ndikumana S."/>
            <person name="Charron P."/>
            <person name="St-Onge C."/>
            <person name="Giorgi J."/>
            <person name="Grigoriev I.V."/>
            <person name="Roux C."/>
            <person name="Martin F.M."/>
            <person name="Corradi N."/>
        </authorList>
    </citation>
    <scope>NUCLEOTIDE SEQUENCE [LARGE SCALE GENOMIC DNA]</scope>
    <source>
        <strain evidence="1 2">A1</strain>
    </source>
</reference>
<comment type="caution">
    <text evidence="1">The sequence shown here is derived from an EMBL/GenBank/DDBJ whole genome shotgun (WGS) entry which is preliminary data.</text>
</comment>
<sequence>METFNLLVNENVKIDKGSETEKSEIKVKLKTEKESETEVELEANNGESEIEEWENGINDIESEIEKLVINKTDDESH</sequence>